<dbReference type="InterPro" id="IPR037124">
    <property type="entry name" value="Chaperonin_GroES_sf"/>
</dbReference>
<dbReference type="GO" id="GO:0046872">
    <property type="term" value="F:metal ion binding"/>
    <property type="evidence" value="ECO:0007669"/>
    <property type="project" value="TreeGrafter"/>
</dbReference>
<dbReference type="EMBL" id="AMFJ01034065">
    <property type="protein sequence ID" value="EKD30415.1"/>
    <property type="molecule type" value="Genomic_DNA"/>
</dbReference>
<dbReference type="PANTHER" id="PTHR10772:SF63">
    <property type="entry name" value="20 KDA CHAPERONIN, CHLOROPLASTIC"/>
    <property type="match status" value="1"/>
</dbReference>
<dbReference type="PROSITE" id="PS00681">
    <property type="entry name" value="CHAPERONINS_CPN10"/>
    <property type="match status" value="1"/>
</dbReference>
<reference evidence="5" key="1">
    <citation type="journal article" date="2012" name="Science">
        <title>Fermentation, hydrogen, and sulfur metabolism in multiple uncultivated bacterial phyla.</title>
        <authorList>
            <person name="Wrighton K.C."/>
            <person name="Thomas B.C."/>
            <person name="Sharon I."/>
            <person name="Miller C.S."/>
            <person name="Castelle C.J."/>
            <person name="VerBerkmoes N.C."/>
            <person name="Wilkins M.J."/>
            <person name="Hettich R.L."/>
            <person name="Lipton M.S."/>
            <person name="Williams K.H."/>
            <person name="Long P.E."/>
            <person name="Banfield J.F."/>
        </authorList>
    </citation>
    <scope>NUCLEOTIDE SEQUENCE [LARGE SCALE GENOMIC DNA]</scope>
</reference>
<name>K1XJ69_9BACT</name>
<keyword evidence="2 3" id="KW-0143">Chaperone</keyword>
<gene>
    <name evidence="3" type="primary">groES</name>
    <name evidence="3" type="synonym">groS</name>
    <name evidence="5" type="ORF">ACD_78C00065G0010</name>
</gene>
<dbReference type="PRINTS" id="PR00297">
    <property type="entry name" value="CHAPERONIN10"/>
</dbReference>
<proteinExistence type="inferred from homology"/>
<dbReference type="CDD" id="cd00320">
    <property type="entry name" value="cpn10"/>
    <property type="match status" value="1"/>
</dbReference>
<evidence type="ECO:0000256" key="3">
    <source>
        <dbReference type="HAMAP-Rule" id="MF_00580"/>
    </source>
</evidence>
<protein>
    <recommendedName>
        <fullName evidence="3">Co-chaperonin GroES</fullName>
    </recommendedName>
    <alternativeName>
        <fullName evidence="3">10 kDa chaperonin</fullName>
    </alternativeName>
    <alternativeName>
        <fullName evidence="3">Chaperonin-10</fullName>
        <shortName evidence="3">Cpn10</shortName>
    </alternativeName>
</protein>
<keyword evidence="3" id="KW-0963">Cytoplasm</keyword>
<dbReference type="InterPro" id="IPR020818">
    <property type="entry name" value="Chaperonin_GroES"/>
</dbReference>
<dbReference type="SMART" id="SM00883">
    <property type="entry name" value="Cpn10"/>
    <property type="match status" value="1"/>
</dbReference>
<comment type="similarity">
    <text evidence="1 3 4">Belongs to the GroES chaperonin family.</text>
</comment>
<evidence type="ECO:0000313" key="5">
    <source>
        <dbReference type="EMBL" id="EKD30415.1"/>
    </source>
</evidence>
<dbReference type="Gene3D" id="2.30.33.40">
    <property type="entry name" value="GroES chaperonin"/>
    <property type="match status" value="1"/>
</dbReference>
<organism evidence="5">
    <name type="scientific">uncultured bacterium</name>
    <name type="common">gcode 4</name>
    <dbReference type="NCBI Taxonomy" id="1234023"/>
    <lineage>
        <taxon>Bacteria</taxon>
        <taxon>environmental samples</taxon>
    </lineage>
</organism>
<dbReference type="GO" id="GO:0051087">
    <property type="term" value="F:protein-folding chaperone binding"/>
    <property type="evidence" value="ECO:0007669"/>
    <property type="project" value="TreeGrafter"/>
</dbReference>
<dbReference type="AlphaFoldDB" id="K1XJ69"/>
<comment type="subunit">
    <text evidence="3">Heptamer of 7 subunits arranged in a ring. Interacts with the chaperonin GroEL.</text>
</comment>
<dbReference type="GO" id="GO:0044183">
    <property type="term" value="F:protein folding chaperone"/>
    <property type="evidence" value="ECO:0007669"/>
    <property type="project" value="InterPro"/>
</dbReference>
<comment type="caution">
    <text evidence="5">The sequence shown here is derived from an EMBL/GenBank/DDBJ whole genome shotgun (WGS) entry which is preliminary data.</text>
</comment>
<comment type="function">
    <text evidence="3 4">Together with the chaperonin GroEL, plays an essential role in assisting protein folding. The GroEL-GroES system forms a nano-cage that allows encapsulation of the non-native substrate proteins and provides a physical environment optimized to promote and accelerate protein folding. GroES binds to the apical surface of the GroEL ring, thereby capping the opening of the GroEL channel.</text>
</comment>
<comment type="subcellular location">
    <subcellularLocation>
        <location evidence="3">Cytoplasm</location>
    </subcellularLocation>
</comment>
<evidence type="ECO:0000256" key="2">
    <source>
        <dbReference type="ARBA" id="ARBA00023186"/>
    </source>
</evidence>
<dbReference type="GO" id="GO:0005737">
    <property type="term" value="C:cytoplasm"/>
    <property type="evidence" value="ECO:0007669"/>
    <property type="project" value="UniProtKB-SubCell"/>
</dbReference>
<dbReference type="SUPFAM" id="SSF50129">
    <property type="entry name" value="GroES-like"/>
    <property type="match status" value="1"/>
</dbReference>
<accession>K1XJ69</accession>
<dbReference type="GO" id="GO:0051082">
    <property type="term" value="F:unfolded protein binding"/>
    <property type="evidence" value="ECO:0007669"/>
    <property type="project" value="TreeGrafter"/>
</dbReference>
<dbReference type="FunFam" id="2.30.33.40:FF:000001">
    <property type="entry name" value="10 kDa chaperonin"/>
    <property type="match status" value="1"/>
</dbReference>
<dbReference type="PANTHER" id="PTHR10772">
    <property type="entry name" value="10 KDA HEAT SHOCK PROTEIN"/>
    <property type="match status" value="1"/>
</dbReference>
<dbReference type="GO" id="GO:0005524">
    <property type="term" value="F:ATP binding"/>
    <property type="evidence" value="ECO:0007669"/>
    <property type="project" value="InterPro"/>
</dbReference>
<evidence type="ECO:0000256" key="4">
    <source>
        <dbReference type="RuleBase" id="RU000535"/>
    </source>
</evidence>
<dbReference type="Pfam" id="PF00166">
    <property type="entry name" value="Cpn10"/>
    <property type="match status" value="1"/>
</dbReference>
<sequence>MHIQPLSDRVLLRGVEAETVTKSGIYLPENANKERPHIYEVVAIGPGKKDKDGNMMTIDLKVGDQVISGQYSGDEVEVDKLKYKIVGYEYILAKVV</sequence>
<dbReference type="InterPro" id="IPR011032">
    <property type="entry name" value="GroES-like_sf"/>
</dbReference>
<evidence type="ECO:0000256" key="1">
    <source>
        <dbReference type="ARBA" id="ARBA00006975"/>
    </source>
</evidence>
<dbReference type="HAMAP" id="MF_00580">
    <property type="entry name" value="CH10"/>
    <property type="match status" value="1"/>
</dbReference>
<dbReference type="InterPro" id="IPR018369">
    <property type="entry name" value="Chaprnonin_Cpn10_CS"/>
</dbReference>